<dbReference type="Pfam" id="PF00571">
    <property type="entry name" value="CBS"/>
    <property type="match status" value="2"/>
</dbReference>
<dbReference type="EMBL" id="JBIPKE010000013">
    <property type="protein sequence ID" value="MFH6982978.1"/>
    <property type="molecule type" value="Genomic_DNA"/>
</dbReference>
<dbReference type="CDD" id="cd05401">
    <property type="entry name" value="NT_GlnE_GlnD_like"/>
    <property type="match status" value="1"/>
</dbReference>
<comment type="caution">
    <text evidence="3">The sequence shown here is derived from an EMBL/GenBank/DDBJ whole genome shotgun (WGS) entry which is preliminary data.</text>
</comment>
<dbReference type="RefSeq" id="WP_395416582.1">
    <property type="nucleotide sequence ID" value="NZ_JBIPKE010000013.1"/>
</dbReference>
<dbReference type="InterPro" id="IPR000644">
    <property type="entry name" value="CBS_dom"/>
</dbReference>
<reference evidence="3 4" key="1">
    <citation type="journal article" date="2013" name="Int. J. Syst. Evol. Microbiol.">
        <title>Marinoscillum luteum sp. nov., isolated from marine sediment.</title>
        <authorList>
            <person name="Cha I.T."/>
            <person name="Park S.J."/>
            <person name="Kim S.J."/>
            <person name="Kim J.G."/>
            <person name="Jung M.Y."/>
            <person name="Shin K.S."/>
            <person name="Kwon K.K."/>
            <person name="Yang S.H."/>
            <person name="Seo Y.S."/>
            <person name="Rhee S.K."/>
        </authorList>
    </citation>
    <scope>NUCLEOTIDE SEQUENCE [LARGE SCALE GENOMIC DNA]</scope>
    <source>
        <strain evidence="3 4">KCTC 23939</strain>
    </source>
</reference>
<evidence type="ECO:0000259" key="2">
    <source>
        <dbReference type="PROSITE" id="PS50042"/>
    </source>
</evidence>
<dbReference type="Gene3D" id="3.10.580.10">
    <property type="entry name" value="CBS-domain"/>
    <property type="match status" value="1"/>
</dbReference>
<evidence type="ECO:0000256" key="1">
    <source>
        <dbReference type="ARBA" id="ARBA00023122"/>
    </source>
</evidence>
<evidence type="ECO:0000313" key="3">
    <source>
        <dbReference type="EMBL" id="MFH6982978.1"/>
    </source>
</evidence>
<organism evidence="3 4">
    <name type="scientific">Marinoscillum luteum</name>
    <dbReference type="NCBI Taxonomy" id="861051"/>
    <lineage>
        <taxon>Bacteria</taxon>
        <taxon>Pseudomonadati</taxon>
        <taxon>Bacteroidota</taxon>
        <taxon>Cytophagia</taxon>
        <taxon>Cytophagales</taxon>
        <taxon>Reichenbachiellaceae</taxon>
        <taxon>Marinoscillum</taxon>
    </lineage>
</organism>
<dbReference type="InterPro" id="IPR014710">
    <property type="entry name" value="RmlC-like_jellyroll"/>
</dbReference>
<gene>
    <name evidence="3" type="ORF">ACHKAR_05990</name>
</gene>
<dbReference type="CDD" id="cd00038">
    <property type="entry name" value="CAP_ED"/>
    <property type="match status" value="1"/>
</dbReference>
<protein>
    <submittedName>
        <fullName evidence="3">DUF294 nucleotidyltransferase-like domain-containing protein</fullName>
    </submittedName>
</protein>
<dbReference type="PROSITE" id="PS50042">
    <property type="entry name" value="CNMP_BINDING_3"/>
    <property type="match status" value="1"/>
</dbReference>
<dbReference type="SUPFAM" id="SSF54631">
    <property type="entry name" value="CBS-domain pair"/>
    <property type="match status" value="1"/>
</dbReference>
<sequence>MSDKLSFLKNTHPFELLPDDALSHLADALEEIEFGQSGIIHEQHKTKVDGLEIIVMGQYETYFYNSEGKKEASSNLGPGDTYGAFSILLNKGKSIKTVFAAKKTKIYRVPAATFRTLCKEHDAFYQSFVTLFGKEMLNDAFANFVTRPSYDLDTLTFDRYFIGRMDSVNTRPIVSCGRGTPVHEAAKLMEANKLSCLFVRDGDDFIGYVTDILLRNKIIAAQRDANTPVEEIMEGPIYRISREAYIYEAILMMFNHKIRYLIVEDHGQETGVISRSKLLSDQAQSPFVFIQSVRLAMSVDELKAKWAEVPEVVYNLLTRGVKSELANQIITNISDTIAQKVIEGVIGEIGPPPAKFVFMALGSEGRMEQTLKTDQDNAIIYEDKANEFREITRTYFLHFAELVSERLNHIGFVFCTGGLMAKNPKWTHSLSHWKRNYNEWIENPDSQSVMNFSTFFDCRFIYGEESLVKELQAHILQKLEDPGTYFFTQLATNALQYEPPLTFFRGIKTIEKDDQQVFNIKRSMTPIVDLVRVYALKHKILKTNTGERLSALRDQKVFTEEAYHELMQSYYYMMGMRLRYQARQIMNDHTEPHNYVSPGSLTKIEVVTLKAIFKVIENFQQGIKINFTRNLFG</sequence>
<keyword evidence="4" id="KW-1185">Reference proteome</keyword>
<dbReference type="InterPro" id="IPR051257">
    <property type="entry name" value="Diverse_CBS-Domain"/>
</dbReference>
<dbReference type="Pfam" id="PF00027">
    <property type="entry name" value="cNMP_binding"/>
    <property type="match status" value="1"/>
</dbReference>
<proteinExistence type="predicted"/>
<dbReference type="Gene3D" id="2.60.120.10">
    <property type="entry name" value="Jelly Rolls"/>
    <property type="match status" value="1"/>
</dbReference>
<dbReference type="PANTHER" id="PTHR43080:SF2">
    <property type="entry name" value="CBS DOMAIN-CONTAINING PROTEIN"/>
    <property type="match status" value="1"/>
</dbReference>
<accession>A0ABW7N5V9</accession>
<dbReference type="Pfam" id="PF10335">
    <property type="entry name" value="DUF294_C"/>
    <property type="match status" value="1"/>
</dbReference>
<dbReference type="InterPro" id="IPR046342">
    <property type="entry name" value="CBS_dom_sf"/>
</dbReference>
<dbReference type="InterPro" id="IPR005105">
    <property type="entry name" value="GlnD_Uridyltrans_N"/>
</dbReference>
<dbReference type="Pfam" id="PF03445">
    <property type="entry name" value="DUF294"/>
    <property type="match status" value="1"/>
</dbReference>
<dbReference type="InterPro" id="IPR018490">
    <property type="entry name" value="cNMP-bd_dom_sf"/>
</dbReference>
<dbReference type="SUPFAM" id="SSF51206">
    <property type="entry name" value="cAMP-binding domain-like"/>
    <property type="match status" value="1"/>
</dbReference>
<dbReference type="PANTHER" id="PTHR43080">
    <property type="entry name" value="CBS DOMAIN-CONTAINING PROTEIN CBSX3, MITOCHONDRIAL"/>
    <property type="match status" value="1"/>
</dbReference>
<evidence type="ECO:0000313" key="4">
    <source>
        <dbReference type="Proteomes" id="UP001610063"/>
    </source>
</evidence>
<dbReference type="SMART" id="SM00116">
    <property type="entry name" value="CBS"/>
    <property type="match status" value="2"/>
</dbReference>
<keyword evidence="1" id="KW-0129">CBS domain</keyword>
<name>A0ABW7N5V9_9BACT</name>
<dbReference type="InterPro" id="IPR000595">
    <property type="entry name" value="cNMP-bd_dom"/>
</dbReference>
<dbReference type="Proteomes" id="UP001610063">
    <property type="component" value="Unassembled WGS sequence"/>
</dbReference>
<dbReference type="InterPro" id="IPR018821">
    <property type="entry name" value="DUF294_put_nucleoTrafse_sb-bd"/>
</dbReference>
<feature type="domain" description="Cyclic nucleotide-binding" evidence="2">
    <location>
        <begin position="13"/>
        <end position="117"/>
    </location>
</feature>